<dbReference type="EMBL" id="BMQD01000004">
    <property type="protein sequence ID" value="GGK57925.1"/>
    <property type="molecule type" value="Genomic_DNA"/>
</dbReference>
<dbReference type="RefSeq" id="WP_191894228.1">
    <property type="nucleotide sequence ID" value="NZ_BMQD01000004.1"/>
</dbReference>
<dbReference type="PIRSF" id="PIRSF000136">
    <property type="entry name" value="LGO_GLO"/>
    <property type="match status" value="1"/>
</dbReference>
<evidence type="ECO:0000259" key="2">
    <source>
        <dbReference type="PROSITE" id="PS51387"/>
    </source>
</evidence>
<reference evidence="3" key="2">
    <citation type="submission" date="2022-09" db="EMBL/GenBank/DDBJ databases">
        <authorList>
            <person name="Sun Q."/>
            <person name="Ohkuma M."/>
        </authorList>
    </citation>
    <scope>NUCLEOTIDE SEQUENCE</scope>
    <source>
        <strain evidence="3">JCM 3093</strain>
    </source>
</reference>
<sequence>MTTTGTNWAGNITFRAGRVHRPSSVPELRALVARSGRIRPLGTGHSFNDIADSPGDLVSLAGLPPEVETDAGTGTVRVAASVRYAELGRRLHEAGYALPNLASLPHISVAGSCATATHGSGDANGNLATAVSALELVTADGDLVTLSRDADGDRFRGAVVGLGALGVVVAMTLDVVPAFGVRQYVYEGLPFEVLDDHFDAIVSGAYSVSLFTRWSGPLIDQVWVKHRIGPEDVEGAGGADGAAGAGGAAGGAPAVVRAGAVGGPAPEAEPYGARLTDLYGARPADGPRHPVPGMSAVHCTEQLGVPGPWFERLPHFRPDFTPSSGEELQSEYLLPRRHAVAALRALDRVRDRIAPVLQVSEVRTVAADELWMSPSYRRDTVAVHFTWVKDAAAVLPVIGLLEEVLEPFEARPHWGKLFATPPAVLRSRYERLPDFLGLVREYDPAGKFSGDFLERHLLRDL</sequence>
<dbReference type="GO" id="GO:0016020">
    <property type="term" value="C:membrane"/>
    <property type="evidence" value="ECO:0007669"/>
    <property type="project" value="InterPro"/>
</dbReference>
<dbReference type="InterPro" id="IPR006094">
    <property type="entry name" value="Oxid_FAD_bind_N"/>
</dbReference>
<evidence type="ECO:0000313" key="3">
    <source>
        <dbReference type="EMBL" id="GGK57925.1"/>
    </source>
</evidence>
<dbReference type="Proteomes" id="UP000627984">
    <property type="component" value="Unassembled WGS sequence"/>
</dbReference>
<dbReference type="InterPro" id="IPR010031">
    <property type="entry name" value="FAD_lactone_oxidase-like"/>
</dbReference>
<dbReference type="InterPro" id="IPR036318">
    <property type="entry name" value="FAD-bd_PCMH-like_sf"/>
</dbReference>
<evidence type="ECO:0000313" key="4">
    <source>
        <dbReference type="Proteomes" id="UP000627984"/>
    </source>
</evidence>
<dbReference type="GO" id="GO:0080049">
    <property type="term" value="F:L-gulono-1,4-lactone dehydrogenase activity"/>
    <property type="evidence" value="ECO:0007669"/>
    <property type="project" value="TreeGrafter"/>
</dbReference>
<dbReference type="Gene3D" id="3.30.70.2520">
    <property type="match status" value="1"/>
</dbReference>
<dbReference type="Gene3D" id="3.30.43.10">
    <property type="entry name" value="Uridine Diphospho-n-acetylenolpyruvylglucosamine Reductase, domain 2"/>
    <property type="match status" value="1"/>
</dbReference>
<keyword evidence="1" id="KW-0560">Oxidoreductase</keyword>
<dbReference type="Pfam" id="PF01565">
    <property type="entry name" value="FAD_binding_4"/>
    <property type="match status" value="1"/>
</dbReference>
<dbReference type="InterPro" id="IPR016171">
    <property type="entry name" value="Vanillyl_alc_oxidase_C-sub2"/>
</dbReference>
<dbReference type="Pfam" id="PF04030">
    <property type="entry name" value="ALO"/>
    <property type="match status" value="1"/>
</dbReference>
<name>A0AA37BE20_9ACTN</name>
<protein>
    <submittedName>
        <fullName evidence="3">Xylitol oxidase</fullName>
    </submittedName>
</protein>
<dbReference type="InterPro" id="IPR007173">
    <property type="entry name" value="ALO_C"/>
</dbReference>
<organism evidence="3 4">
    <name type="scientific">Planomonospora parontospora</name>
    <dbReference type="NCBI Taxonomy" id="58119"/>
    <lineage>
        <taxon>Bacteria</taxon>
        <taxon>Bacillati</taxon>
        <taxon>Actinomycetota</taxon>
        <taxon>Actinomycetes</taxon>
        <taxon>Streptosporangiales</taxon>
        <taxon>Streptosporangiaceae</taxon>
        <taxon>Planomonospora</taxon>
    </lineage>
</organism>
<dbReference type="AlphaFoldDB" id="A0AA37BE20"/>
<dbReference type="Gene3D" id="3.30.465.10">
    <property type="match status" value="1"/>
</dbReference>
<dbReference type="InterPro" id="IPR016169">
    <property type="entry name" value="FAD-bd_PCMH_sub2"/>
</dbReference>
<dbReference type="InterPro" id="IPR016167">
    <property type="entry name" value="FAD-bd_PCMH_sub1"/>
</dbReference>
<proteinExistence type="predicted"/>
<dbReference type="Gene3D" id="3.30.70.2530">
    <property type="match status" value="1"/>
</dbReference>
<accession>A0AA37BE20</accession>
<comment type="caution">
    <text evidence="3">The sequence shown here is derived from an EMBL/GenBank/DDBJ whole genome shotgun (WGS) entry which is preliminary data.</text>
</comment>
<evidence type="ECO:0000256" key="1">
    <source>
        <dbReference type="ARBA" id="ARBA00023002"/>
    </source>
</evidence>
<gene>
    <name evidence="3" type="primary">xyoA</name>
    <name evidence="3" type="ORF">GCM10010126_16820</name>
</gene>
<dbReference type="PANTHER" id="PTHR43762:SF1">
    <property type="entry name" value="D-ARABINONO-1,4-LACTONE OXIDASE"/>
    <property type="match status" value="1"/>
</dbReference>
<feature type="domain" description="FAD-binding PCMH-type" evidence="2">
    <location>
        <begin position="12"/>
        <end position="178"/>
    </location>
</feature>
<dbReference type="GO" id="GO:0071949">
    <property type="term" value="F:FAD binding"/>
    <property type="evidence" value="ECO:0007669"/>
    <property type="project" value="InterPro"/>
</dbReference>
<dbReference type="PANTHER" id="PTHR43762">
    <property type="entry name" value="L-GULONOLACTONE OXIDASE"/>
    <property type="match status" value="1"/>
</dbReference>
<dbReference type="GO" id="GO:0003885">
    <property type="term" value="F:D-arabinono-1,4-lactone oxidase activity"/>
    <property type="evidence" value="ECO:0007669"/>
    <property type="project" value="InterPro"/>
</dbReference>
<dbReference type="SUPFAM" id="SSF56176">
    <property type="entry name" value="FAD-binding/transporter-associated domain-like"/>
    <property type="match status" value="1"/>
</dbReference>
<dbReference type="Gene3D" id="1.10.45.10">
    <property type="entry name" value="Vanillyl-alcohol Oxidase, Chain A, domain 4"/>
    <property type="match status" value="1"/>
</dbReference>
<dbReference type="PROSITE" id="PS51387">
    <property type="entry name" value="FAD_PCMH"/>
    <property type="match status" value="1"/>
</dbReference>
<dbReference type="InterPro" id="IPR016166">
    <property type="entry name" value="FAD-bd_PCMH"/>
</dbReference>
<reference evidence="3" key="1">
    <citation type="journal article" date="2014" name="Int. J. Syst. Evol. Microbiol.">
        <title>Complete genome sequence of Corynebacterium casei LMG S-19264T (=DSM 44701T), isolated from a smear-ripened cheese.</title>
        <authorList>
            <consortium name="US DOE Joint Genome Institute (JGI-PGF)"/>
            <person name="Walter F."/>
            <person name="Albersmeier A."/>
            <person name="Kalinowski J."/>
            <person name="Ruckert C."/>
        </authorList>
    </citation>
    <scope>NUCLEOTIDE SEQUENCE</scope>
    <source>
        <strain evidence="3">JCM 3093</strain>
    </source>
</reference>